<keyword evidence="3" id="KW-1185">Reference proteome</keyword>
<dbReference type="AlphaFoldDB" id="A0AAV7SY68"/>
<feature type="region of interest" description="Disordered" evidence="1">
    <location>
        <begin position="68"/>
        <end position="89"/>
    </location>
</feature>
<sequence>MERSTRALRSTPRTQIQLPEWAQVVPVRIQQCVMGTDVAGSGIEGSEPGRRSWTMTGRYLGTHYNIGGNYRLPPRRRPPTYRRRGYQPSTHIMTAKGIQPECWRNTANSYGGSQR</sequence>
<protein>
    <submittedName>
        <fullName evidence="2">Uncharacterized protein</fullName>
    </submittedName>
</protein>
<evidence type="ECO:0000313" key="2">
    <source>
        <dbReference type="EMBL" id="KAJ1169051.1"/>
    </source>
</evidence>
<feature type="compositionally biased region" description="Basic residues" evidence="1">
    <location>
        <begin position="73"/>
        <end position="85"/>
    </location>
</feature>
<accession>A0AAV7SY68</accession>
<comment type="caution">
    <text evidence="2">The sequence shown here is derived from an EMBL/GenBank/DDBJ whole genome shotgun (WGS) entry which is preliminary data.</text>
</comment>
<evidence type="ECO:0000313" key="3">
    <source>
        <dbReference type="Proteomes" id="UP001066276"/>
    </source>
</evidence>
<gene>
    <name evidence="2" type="ORF">NDU88_000958</name>
</gene>
<dbReference type="EMBL" id="JANPWB010000007">
    <property type="protein sequence ID" value="KAJ1169051.1"/>
    <property type="molecule type" value="Genomic_DNA"/>
</dbReference>
<organism evidence="2 3">
    <name type="scientific">Pleurodeles waltl</name>
    <name type="common">Iberian ribbed newt</name>
    <dbReference type="NCBI Taxonomy" id="8319"/>
    <lineage>
        <taxon>Eukaryota</taxon>
        <taxon>Metazoa</taxon>
        <taxon>Chordata</taxon>
        <taxon>Craniata</taxon>
        <taxon>Vertebrata</taxon>
        <taxon>Euteleostomi</taxon>
        <taxon>Amphibia</taxon>
        <taxon>Batrachia</taxon>
        <taxon>Caudata</taxon>
        <taxon>Salamandroidea</taxon>
        <taxon>Salamandridae</taxon>
        <taxon>Pleurodelinae</taxon>
        <taxon>Pleurodeles</taxon>
    </lineage>
</organism>
<evidence type="ECO:0000256" key="1">
    <source>
        <dbReference type="SAM" id="MobiDB-lite"/>
    </source>
</evidence>
<proteinExistence type="predicted"/>
<name>A0AAV7SY68_PLEWA</name>
<reference evidence="2" key="1">
    <citation type="journal article" date="2022" name="bioRxiv">
        <title>Sequencing and chromosome-scale assembly of the giantPleurodeles waltlgenome.</title>
        <authorList>
            <person name="Brown T."/>
            <person name="Elewa A."/>
            <person name="Iarovenko S."/>
            <person name="Subramanian E."/>
            <person name="Araus A.J."/>
            <person name="Petzold A."/>
            <person name="Susuki M."/>
            <person name="Suzuki K.-i.T."/>
            <person name="Hayashi T."/>
            <person name="Toyoda A."/>
            <person name="Oliveira C."/>
            <person name="Osipova E."/>
            <person name="Leigh N.D."/>
            <person name="Simon A."/>
            <person name="Yun M.H."/>
        </authorList>
    </citation>
    <scope>NUCLEOTIDE SEQUENCE</scope>
    <source>
        <strain evidence="2">20211129_DDA</strain>
        <tissue evidence="2">Liver</tissue>
    </source>
</reference>
<dbReference type="Proteomes" id="UP001066276">
    <property type="component" value="Chromosome 4_1"/>
</dbReference>